<dbReference type="GO" id="GO:0050570">
    <property type="term" value="F:4-hydroxythreonine-4-phosphate dehydrogenase activity"/>
    <property type="evidence" value="ECO:0007669"/>
    <property type="project" value="UniProtKB-EC"/>
</dbReference>
<dbReference type="PANTHER" id="PTHR30004">
    <property type="entry name" value="4-HYDROXYTHREONINE-4-PHOSPHATE DEHYDROGENASE"/>
    <property type="match status" value="1"/>
</dbReference>
<proteinExistence type="predicted"/>
<keyword evidence="3" id="KW-0520">NAD</keyword>
<dbReference type="PANTHER" id="PTHR30004:SF6">
    <property type="entry name" value="D-THREONATE 4-PHOSPHATE DEHYDROGENASE"/>
    <property type="match status" value="1"/>
</dbReference>
<dbReference type="Gene3D" id="3.40.718.10">
    <property type="entry name" value="Isopropylmalate Dehydrogenase"/>
    <property type="match status" value="1"/>
</dbReference>
<dbReference type="SUPFAM" id="SSF53659">
    <property type="entry name" value="Isocitrate/Isopropylmalate dehydrogenase-like"/>
    <property type="match status" value="1"/>
</dbReference>
<evidence type="ECO:0000256" key="2">
    <source>
        <dbReference type="ARBA" id="ARBA00023002"/>
    </source>
</evidence>
<dbReference type="Proteomes" id="UP000239735">
    <property type="component" value="Unassembled WGS sequence"/>
</dbReference>
<dbReference type="GO" id="GO:0046872">
    <property type="term" value="F:metal ion binding"/>
    <property type="evidence" value="ECO:0007669"/>
    <property type="project" value="UniProtKB-KW"/>
</dbReference>
<dbReference type="AlphaFoldDB" id="A0A2N9L875"/>
<dbReference type="OrthoDB" id="9801783at2"/>
<dbReference type="Pfam" id="PF04166">
    <property type="entry name" value="PdxA"/>
    <property type="match status" value="1"/>
</dbReference>
<keyword evidence="1" id="KW-0479">Metal-binding</keyword>
<protein>
    <submittedName>
        <fullName evidence="4">4-hydroxythreonine-4-phosphate dehydrogenase</fullName>
        <ecNumber evidence="4">1.1.1.262</ecNumber>
    </submittedName>
</protein>
<dbReference type="EMBL" id="OKRB01000080">
    <property type="protein sequence ID" value="SPE19441.1"/>
    <property type="molecule type" value="Genomic_DNA"/>
</dbReference>
<dbReference type="InterPro" id="IPR005255">
    <property type="entry name" value="PdxA_fam"/>
</dbReference>
<keyword evidence="2 4" id="KW-0560">Oxidoreductase</keyword>
<evidence type="ECO:0000313" key="4">
    <source>
        <dbReference type="EMBL" id="SPE19441.1"/>
    </source>
</evidence>
<organism evidence="4 5">
    <name type="scientific">Candidatus Sulfuritelmatomonas gaucii</name>
    <dbReference type="NCBI Taxonomy" id="2043161"/>
    <lineage>
        <taxon>Bacteria</taxon>
        <taxon>Pseudomonadati</taxon>
        <taxon>Acidobacteriota</taxon>
        <taxon>Terriglobia</taxon>
        <taxon>Terriglobales</taxon>
        <taxon>Acidobacteriaceae</taxon>
        <taxon>Candidatus Sulfuritelmatomonas</taxon>
    </lineage>
</organism>
<dbReference type="EC" id="1.1.1.262" evidence="4"/>
<dbReference type="NCBIfam" id="TIGR00557">
    <property type="entry name" value="pdxA"/>
    <property type="match status" value="1"/>
</dbReference>
<evidence type="ECO:0000313" key="5">
    <source>
        <dbReference type="Proteomes" id="UP000239735"/>
    </source>
</evidence>
<accession>A0A2N9L875</accession>
<evidence type="ECO:0000256" key="1">
    <source>
        <dbReference type="ARBA" id="ARBA00022723"/>
    </source>
</evidence>
<evidence type="ECO:0000256" key="3">
    <source>
        <dbReference type="ARBA" id="ARBA00023027"/>
    </source>
</evidence>
<name>A0A2N9L875_9BACT</name>
<dbReference type="GO" id="GO:0051287">
    <property type="term" value="F:NAD binding"/>
    <property type="evidence" value="ECO:0007669"/>
    <property type="project" value="InterPro"/>
</dbReference>
<reference evidence="5" key="1">
    <citation type="submission" date="2018-02" db="EMBL/GenBank/DDBJ databases">
        <authorList>
            <person name="Hausmann B."/>
        </authorList>
    </citation>
    <scope>NUCLEOTIDE SEQUENCE [LARGE SCALE GENOMIC DNA]</scope>
    <source>
        <strain evidence="5">Peat soil MAG SbA5</strain>
    </source>
</reference>
<sequence>MSRPARIAISIGDPAGVGAEIALKALSDPTVASLAQWFLVADRPALDAAALICAIDAAKLPFTLVETNSLPAGHTVAFGQLRAKYGLAAIEYVRRAVELCVSAEADAMVTAPLNKEAVTLSGRTFSGHTEYIAELTGAAEPRMLLYSEKLATVHVSTHIPLEQACYLDRARIVKTIQLGNDALQWMLRRAPRIAVCGLNPHAGEHGLFGRQDQEIIAPAIDEARSLGIDCSGPHSPDTIFIRALRGEFDLIVAMYHDQGHIPMKLIDFEGGVNVSLGLPIIRTSVDHGTAFDIAGRNQADATNMKAAMRLAVRMAEGKLALAGKLPADATNHSAADHARAGGAR</sequence>
<gene>
    <name evidence="4" type="primary">pdxA</name>
    <name evidence="4" type="ORF">SBA5_240024</name>
</gene>